<protein>
    <submittedName>
        <fullName evidence="1">Uncharacterized protein</fullName>
    </submittedName>
</protein>
<dbReference type="EMBL" id="CP103300">
    <property type="protein sequence ID" value="UYM16848.1"/>
    <property type="molecule type" value="Genomic_DNA"/>
</dbReference>
<proteinExistence type="predicted"/>
<evidence type="ECO:0000313" key="1">
    <source>
        <dbReference type="EMBL" id="UYM16848.1"/>
    </source>
</evidence>
<gene>
    <name evidence="1" type="ORF">NX720_02675</name>
</gene>
<dbReference type="RefSeq" id="WP_262599213.1">
    <property type="nucleotide sequence ID" value="NZ_CP103300.1"/>
</dbReference>
<name>A0ABY6GVS1_9GAMM</name>
<organism evidence="1 2">
    <name type="scientific">Endozoicomonas euniceicola</name>
    <dbReference type="NCBI Taxonomy" id="1234143"/>
    <lineage>
        <taxon>Bacteria</taxon>
        <taxon>Pseudomonadati</taxon>
        <taxon>Pseudomonadota</taxon>
        <taxon>Gammaproteobacteria</taxon>
        <taxon>Oceanospirillales</taxon>
        <taxon>Endozoicomonadaceae</taxon>
        <taxon>Endozoicomonas</taxon>
    </lineage>
</organism>
<dbReference type="Proteomes" id="UP001163255">
    <property type="component" value="Chromosome"/>
</dbReference>
<accession>A0ABY6GVS1</accession>
<keyword evidence="2" id="KW-1185">Reference proteome</keyword>
<reference evidence="1" key="1">
    <citation type="submission" date="2022-10" db="EMBL/GenBank/DDBJ databases">
        <title>Completed Genome Sequence of two octocoral isolated bacterium, Endozoicomonas euniceicola EF212T and Endozoicomonas gorgoniicola PS125T.</title>
        <authorList>
            <person name="Chiou Y.-J."/>
            <person name="Chen Y.-H."/>
        </authorList>
    </citation>
    <scope>NUCLEOTIDE SEQUENCE</scope>
    <source>
        <strain evidence="1">EF212</strain>
    </source>
</reference>
<sequence>MKAEQKLLFSHLKAAGLQPVALEVMSQGKSQGKKNHFTAISFNLAPGIEAECITRKPARNLISTTLVIAMDLEESESLNTFVLATGQLIAPLILCQTRQQMTLRLLIQSETKSHLNLVNEGIIQLRSAAGAIFNPAIALSQQTITLPCAIETAIKQLQTLEPAQ</sequence>
<evidence type="ECO:0000313" key="2">
    <source>
        <dbReference type="Proteomes" id="UP001163255"/>
    </source>
</evidence>